<protein>
    <submittedName>
        <fullName evidence="1">1385_t:CDS:1</fullName>
    </submittedName>
</protein>
<gene>
    <name evidence="1" type="ORF">POCULU_LOCUS7772</name>
</gene>
<accession>A0A9N9CNA0</accession>
<keyword evidence="2" id="KW-1185">Reference proteome</keyword>
<evidence type="ECO:0000313" key="1">
    <source>
        <dbReference type="EMBL" id="CAG8607294.1"/>
    </source>
</evidence>
<dbReference type="EMBL" id="CAJVPJ010001901">
    <property type="protein sequence ID" value="CAG8607294.1"/>
    <property type="molecule type" value="Genomic_DNA"/>
</dbReference>
<organism evidence="1 2">
    <name type="scientific">Paraglomus occultum</name>
    <dbReference type="NCBI Taxonomy" id="144539"/>
    <lineage>
        <taxon>Eukaryota</taxon>
        <taxon>Fungi</taxon>
        <taxon>Fungi incertae sedis</taxon>
        <taxon>Mucoromycota</taxon>
        <taxon>Glomeromycotina</taxon>
        <taxon>Glomeromycetes</taxon>
        <taxon>Paraglomerales</taxon>
        <taxon>Paraglomeraceae</taxon>
        <taxon>Paraglomus</taxon>
    </lineage>
</organism>
<evidence type="ECO:0000313" key="2">
    <source>
        <dbReference type="Proteomes" id="UP000789572"/>
    </source>
</evidence>
<dbReference type="Proteomes" id="UP000789572">
    <property type="component" value="Unassembled WGS sequence"/>
</dbReference>
<comment type="caution">
    <text evidence="1">The sequence shown here is derived from an EMBL/GenBank/DDBJ whole genome shotgun (WGS) entry which is preliminary data.</text>
</comment>
<reference evidence="1" key="1">
    <citation type="submission" date="2021-06" db="EMBL/GenBank/DDBJ databases">
        <authorList>
            <person name="Kallberg Y."/>
            <person name="Tangrot J."/>
            <person name="Rosling A."/>
        </authorList>
    </citation>
    <scope>NUCLEOTIDE SEQUENCE</scope>
    <source>
        <strain evidence="1">IA702</strain>
    </source>
</reference>
<dbReference type="AlphaFoldDB" id="A0A9N9CNA0"/>
<dbReference type="OrthoDB" id="2490665at2759"/>
<sequence>MSRIFHQFEVHLTVPAPLSPFERTYHAVSFVETTNSCKTILFQNAFREDAFSVAPRDSTNFRHATSFITIASCLILEVLATFEQMSTQARQPLQASRPRLIMTRNVPPFQPPPGVHPALANVNISGWSYERFTQEIILLRIPVKSVEDVERLWLGSLDDLRSRKEVRRVFGTFR</sequence>
<proteinExistence type="predicted"/>
<name>A0A9N9CNA0_9GLOM</name>